<dbReference type="PANTHER" id="PTHR18849">
    <property type="entry name" value="LEUCINE RICH REPEAT PROTEIN"/>
    <property type="match status" value="1"/>
</dbReference>
<sequence>MGRITMQLLRKRSEHNEGEIHSLEELALHQEKLENIELIDKVCRNLKILLLQNNAISKIENVGRLKNLEYLNLALNSVEKIENLEGCESLKKLDLTLNFVAELTSVKSISGLPHLEQLYLVGNPCHDFPGYRDYVVGALPHLQSLDGREITRAERITASQNHEELEQFIIKLQEEYLSSQDRNGPENLDLSPKESSETVISEKQSVDDNEGDDDDSEFWTQKSANTPQVRKEMVRRIEKQEAKKNPKETKKVKPPRKLTNAEGKPLNINEAKVSFSLHDECERSQLVLDLAVPKFMCTTLIHADVQPFHVKVTMKGKIFQLVLPEEVKPDSSYAQRSQATGHLIVTMPKVYDTSTMVWQGKDAQSTEIVDLTNRINSAGDSAKRNKFAQAKSSVLTLKSKLSPKTSPRENTDSTTRNSVTPKERKGILKKNYEDKDQAKIVDLEEVPPLI</sequence>
<accession>A0A1D2N0Q2</accession>
<dbReference type="FunFam" id="3.80.10.10:FF:000052">
    <property type="entry name" value="Leucine rich repeat containing 6"/>
    <property type="match status" value="1"/>
</dbReference>
<feature type="region of interest" description="Disordered" evidence="9">
    <location>
        <begin position="180"/>
        <end position="262"/>
    </location>
</feature>
<dbReference type="OrthoDB" id="10250990at2759"/>
<dbReference type="PANTHER" id="PTHR18849:SF0">
    <property type="entry name" value="CILIA- AND FLAGELLA-ASSOCIATED PROTEIN 410-RELATED"/>
    <property type="match status" value="1"/>
</dbReference>
<feature type="region of interest" description="Disordered" evidence="9">
    <location>
        <begin position="400"/>
        <end position="431"/>
    </location>
</feature>
<evidence type="ECO:0000256" key="5">
    <source>
        <dbReference type="ARBA" id="ARBA00022737"/>
    </source>
</evidence>
<evidence type="ECO:0000313" key="11">
    <source>
        <dbReference type="EMBL" id="ODM98810.1"/>
    </source>
</evidence>
<dbReference type="AlphaFoldDB" id="A0A1D2N0Q2"/>
<evidence type="ECO:0000256" key="1">
    <source>
        <dbReference type="ARBA" id="ARBA00004138"/>
    </source>
</evidence>
<evidence type="ECO:0000256" key="8">
    <source>
        <dbReference type="ARBA" id="ARBA00049982"/>
    </source>
</evidence>
<keyword evidence="3" id="KW-0963">Cytoplasm</keyword>
<feature type="domain" description="Dynein axonemal assembly factor 11-like CS" evidence="10">
    <location>
        <begin position="231"/>
        <end position="349"/>
    </location>
</feature>
<comment type="caution">
    <text evidence="11">The sequence shown here is derived from an EMBL/GenBank/DDBJ whole genome shotgun (WGS) entry which is preliminary data.</text>
</comment>
<dbReference type="InterPro" id="IPR001611">
    <property type="entry name" value="Leu-rich_rpt"/>
</dbReference>
<feature type="compositionally biased region" description="Basic and acidic residues" evidence="9">
    <location>
        <begin position="421"/>
        <end position="431"/>
    </location>
</feature>
<dbReference type="STRING" id="48709.A0A1D2N0Q2"/>
<keyword evidence="7" id="KW-0966">Cell projection</keyword>
<dbReference type="InterPro" id="IPR032675">
    <property type="entry name" value="LRR_dom_sf"/>
</dbReference>
<evidence type="ECO:0000256" key="6">
    <source>
        <dbReference type="ARBA" id="ARBA00023069"/>
    </source>
</evidence>
<name>A0A1D2N0Q2_ORCCI</name>
<evidence type="ECO:0000259" key="10">
    <source>
        <dbReference type="Pfam" id="PF23602"/>
    </source>
</evidence>
<dbReference type="EMBL" id="LJIJ01000321">
    <property type="protein sequence ID" value="ODM98810.1"/>
    <property type="molecule type" value="Genomic_DNA"/>
</dbReference>
<dbReference type="Pfam" id="PF23602">
    <property type="entry name" value="CS_DNAAF11_C"/>
    <property type="match status" value="1"/>
</dbReference>
<reference evidence="11 12" key="1">
    <citation type="journal article" date="2016" name="Genome Biol. Evol.">
        <title>Gene Family Evolution Reflects Adaptation to Soil Environmental Stressors in the Genome of the Collembolan Orchesella cincta.</title>
        <authorList>
            <person name="Faddeeva-Vakhrusheva A."/>
            <person name="Derks M.F."/>
            <person name="Anvar S.Y."/>
            <person name="Agamennone V."/>
            <person name="Suring W."/>
            <person name="Smit S."/>
            <person name="van Straalen N.M."/>
            <person name="Roelofs D."/>
        </authorList>
    </citation>
    <scope>NUCLEOTIDE SEQUENCE [LARGE SCALE GENOMIC DNA]</scope>
    <source>
        <tissue evidence="11">Mixed pool</tissue>
    </source>
</reference>
<dbReference type="PROSITE" id="PS51450">
    <property type="entry name" value="LRR"/>
    <property type="match status" value="2"/>
</dbReference>
<proteinExistence type="inferred from homology"/>
<gene>
    <name evidence="11" type="ORF">Ocin01_07888</name>
</gene>
<evidence type="ECO:0000313" key="12">
    <source>
        <dbReference type="Proteomes" id="UP000094527"/>
    </source>
</evidence>
<dbReference type="GO" id="GO:0005929">
    <property type="term" value="C:cilium"/>
    <property type="evidence" value="ECO:0007669"/>
    <property type="project" value="UniProtKB-SubCell"/>
</dbReference>
<feature type="compositionally biased region" description="Acidic residues" evidence="9">
    <location>
        <begin position="207"/>
        <end position="217"/>
    </location>
</feature>
<feature type="compositionally biased region" description="Basic and acidic residues" evidence="9">
    <location>
        <begin position="229"/>
        <end position="251"/>
    </location>
</feature>
<dbReference type="SUPFAM" id="SSF52058">
    <property type="entry name" value="L domain-like"/>
    <property type="match status" value="1"/>
</dbReference>
<dbReference type="SMART" id="SM00365">
    <property type="entry name" value="LRR_SD22"/>
    <property type="match status" value="2"/>
</dbReference>
<evidence type="ECO:0000256" key="9">
    <source>
        <dbReference type="SAM" id="MobiDB-lite"/>
    </source>
</evidence>
<protein>
    <submittedName>
        <fullName evidence="11">Protein tilB</fullName>
    </submittedName>
</protein>
<evidence type="ECO:0000256" key="4">
    <source>
        <dbReference type="ARBA" id="ARBA00022614"/>
    </source>
</evidence>
<dbReference type="Gene3D" id="3.80.10.10">
    <property type="entry name" value="Ribonuclease Inhibitor"/>
    <property type="match status" value="1"/>
</dbReference>
<comment type="subcellular location">
    <subcellularLocation>
        <location evidence="1">Cell projection</location>
        <location evidence="1">Cilium</location>
    </subcellularLocation>
    <subcellularLocation>
        <location evidence="2">Cytoplasm</location>
    </subcellularLocation>
</comment>
<keyword evidence="6" id="KW-0969">Cilium</keyword>
<organism evidence="11 12">
    <name type="scientific">Orchesella cincta</name>
    <name type="common">Springtail</name>
    <name type="synonym">Podura cincta</name>
    <dbReference type="NCBI Taxonomy" id="48709"/>
    <lineage>
        <taxon>Eukaryota</taxon>
        <taxon>Metazoa</taxon>
        <taxon>Ecdysozoa</taxon>
        <taxon>Arthropoda</taxon>
        <taxon>Hexapoda</taxon>
        <taxon>Collembola</taxon>
        <taxon>Entomobryomorpha</taxon>
        <taxon>Entomobryoidea</taxon>
        <taxon>Orchesellidae</taxon>
        <taxon>Orchesellinae</taxon>
        <taxon>Orchesella</taxon>
    </lineage>
</organism>
<dbReference type="GO" id="GO:0005737">
    <property type="term" value="C:cytoplasm"/>
    <property type="evidence" value="ECO:0007669"/>
    <property type="project" value="UniProtKB-SubCell"/>
</dbReference>
<dbReference type="InterPro" id="IPR056496">
    <property type="entry name" value="CS_DNAAF11_C"/>
</dbReference>
<keyword evidence="12" id="KW-1185">Reference proteome</keyword>
<dbReference type="OMA" id="QHRAVIV"/>
<keyword evidence="5" id="KW-0677">Repeat</keyword>
<dbReference type="Proteomes" id="UP000094527">
    <property type="component" value="Unassembled WGS sequence"/>
</dbReference>
<comment type="similarity">
    <text evidence="8">Belongs to the tilB family.</text>
</comment>
<keyword evidence="4" id="KW-0433">Leucine-rich repeat</keyword>
<dbReference type="Pfam" id="PF14580">
    <property type="entry name" value="LRR_9"/>
    <property type="match status" value="1"/>
</dbReference>
<evidence type="ECO:0000256" key="3">
    <source>
        <dbReference type="ARBA" id="ARBA00022490"/>
    </source>
</evidence>
<feature type="compositionally biased region" description="Polar residues" evidence="9">
    <location>
        <begin position="218"/>
        <end position="228"/>
    </location>
</feature>
<evidence type="ECO:0000256" key="7">
    <source>
        <dbReference type="ARBA" id="ARBA00023273"/>
    </source>
</evidence>
<evidence type="ECO:0000256" key="2">
    <source>
        <dbReference type="ARBA" id="ARBA00004496"/>
    </source>
</evidence>